<dbReference type="EMBL" id="KV454426">
    <property type="protein sequence ID" value="ODQ82709.1"/>
    <property type="molecule type" value="Genomic_DNA"/>
</dbReference>
<dbReference type="RefSeq" id="XP_018988037.1">
    <property type="nucleotide sequence ID" value="XM_019127545.1"/>
</dbReference>
<evidence type="ECO:0000313" key="6">
    <source>
        <dbReference type="EMBL" id="ODQ82709.1"/>
    </source>
</evidence>
<keyword evidence="3" id="KW-0804">Transcription</keyword>
<proteinExistence type="predicted"/>
<evidence type="ECO:0000256" key="2">
    <source>
        <dbReference type="ARBA" id="ARBA00023015"/>
    </source>
</evidence>
<dbReference type="SMART" id="SM00576">
    <property type="entry name" value="BTP"/>
    <property type="match status" value="1"/>
</dbReference>
<evidence type="ECO:0000256" key="3">
    <source>
        <dbReference type="ARBA" id="ARBA00023163"/>
    </source>
</evidence>
<dbReference type="STRING" id="984486.A0A1E3QYF1"/>
<protein>
    <recommendedName>
        <fullName evidence="5">Bromodomain associated domain-containing protein</fullName>
    </recommendedName>
</protein>
<accession>A0A1E3QYF1</accession>
<comment type="subcellular location">
    <subcellularLocation>
        <location evidence="1">Nucleus</location>
    </subcellularLocation>
</comment>
<evidence type="ECO:0000259" key="5">
    <source>
        <dbReference type="SMART" id="SM00576"/>
    </source>
</evidence>
<dbReference type="GO" id="GO:0005634">
    <property type="term" value="C:nucleus"/>
    <property type="evidence" value="ECO:0007669"/>
    <property type="project" value="UniProtKB-SubCell"/>
</dbReference>
<dbReference type="OrthoDB" id="5402929at2759"/>
<evidence type="ECO:0000313" key="7">
    <source>
        <dbReference type="Proteomes" id="UP000094336"/>
    </source>
</evidence>
<evidence type="ECO:0000256" key="4">
    <source>
        <dbReference type="ARBA" id="ARBA00023242"/>
    </source>
</evidence>
<keyword evidence="7" id="KW-1185">Reference proteome</keyword>
<dbReference type="GeneID" id="30145398"/>
<dbReference type="Proteomes" id="UP000094336">
    <property type="component" value="Unassembled WGS sequence"/>
</dbReference>
<keyword evidence="4" id="KW-0539">Nucleus</keyword>
<gene>
    <name evidence="6" type="ORF">BABINDRAFT_159234</name>
</gene>
<reference evidence="7" key="1">
    <citation type="submission" date="2016-05" db="EMBL/GenBank/DDBJ databases">
        <title>Comparative genomics of biotechnologically important yeasts.</title>
        <authorList>
            <consortium name="DOE Joint Genome Institute"/>
            <person name="Riley R."/>
            <person name="Haridas S."/>
            <person name="Wolfe K.H."/>
            <person name="Lopes M.R."/>
            <person name="Hittinger C.T."/>
            <person name="Goker M."/>
            <person name="Salamov A."/>
            <person name="Wisecaver J."/>
            <person name="Long T.M."/>
            <person name="Aerts A.L."/>
            <person name="Barry K."/>
            <person name="Choi C."/>
            <person name="Clum A."/>
            <person name="Coughlan A.Y."/>
            <person name="Deshpande S."/>
            <person name="Douglass A.P."/>
            <person name="Hanson S.J."/>
            <person name="Klenk H.-P."/>
            <person name="Labutti K."/>
            <person name="Lapidus A."/>
            <person name="Lindquist E."/>
            <person name="Lipzen A."/>
            <person name="Meier-Kolthoff J.P."/>
            <person name="Ohm R.A."/>
            <person name="Otillar R.P."/>
            <person name="Pangilinan J."/>
            <person name="Peng Y."/>
            <person name="Rokas A."/>
            <person name="Rosa C.A."/>
            <person name="Scheuner C."/>
            <person name="Sibirny A.A."/>
            <person name="Slot J.C."/>
            <person name="Stielow J.B."/>
            <person name="Sun H."/>
            <person name="Kurtzman C.P."/>
            <person name="Blackwell M."/>
            <person name="Grigoriev I.V."/>
            <person name="Jeffries T.W."/>
        </authorList>
    </citation>
    <scope>NUCLEOTIDE SEQUENCE [LARGE SCALE GENOMIC DNA]</scope>
    <source>
        <strain evidence="7">NRRL Y-12698</strain>
    </source>
</reference>
<evidence type="ECO:0000256" key="1">
    <source>
        <dbReference type="ARBA" id="ARBA00004123"/>
    </source>
</evidence>
<dbReference type="InterPro" id="IPR009072">
    <property type="entry name" value="Histone-fold"/>
</dbReference>
<dbReference type="AlphaFoldDB" id="A0A1E3QYF1"/>
<dbReference type="CDD" id="cd00076">
    <property type="entry name" value="HFD_SF"/>
    <property type="match status" value="1"/>
</dbReference>
<dbReference type="Gene3D" id="1.10.20.10">
    <property type="entry name" value="Histone, subunit A"/>
    <property type="match status" value="1"/>
</dbReference>
<dbReference type="GO" id="GO:0046982">
    <property type="term" value="F:protein heterodimerization activity"/>
    <property type="evidence" value="ECO:0007669"/>
    <property type="project" value="InterPro"/>
</dbReference>
<dbReference type="InterPro" id="IPR006565">
    <property type="entry name" value="BTP"/>
</dbReference>
<organism evidence="6 7">
    <name type="scientific">Babjeviella inositovora NRRL Y-12698</name>
    <dbReference type="NCBI Taxonomy" id="984486"/>
    <lineage>
        <taxon>Eukaryota</taxon>
        <taxon>Fungi</taxon>
        <taxon>Dikarya</taxon>
        <taxon>Ascomycota</taxon>
        <taxon>Saccharomycotina</taxon>
        <taxon>Pichiomycetes</taxon>
        <taxon>Serinales incertae sedis</taxon>
        <taxon>Babjeviella</taxon>
    </lineage>
</organism>
<name>A0A1E3QYF1_9ASCO</name>
<keyword evidence="2" id="KW-0805">Transcription regulation</keyword>
<feature type="domain" description="Bromodomain associated" evidence="5">
    <location>
        <begin position="6"/>
        <end position="83"/>
    </location>
</feature>
<dbReference type="Pfam" id="PF07524">
    <property type="entry name" value="Bromo_TP"/>
    <property type="match status" value="1"/>
</dbReference>
<sequence>MSTSESHFYFHLLRISVAQMLKNAGFDRCAPSTLNLVTDLYTRHLSLLLKEALKLLELSGRGQDLQVQDIAQAFVNIGLIKPVTLLDPFDHVYKRETSIDLDSNNYNDGMKLFLDWSTGDCPEQARTLSRPTKEMIALAKNTTLGLPSTTVRENPNNPLRPVSSFVIPSSSHLQDSSAMTPGSSFHSLDLSSMQMAKTPAAPEEEFSDHVDWFAYLMMKQHGKLGAETRFQGTILEPLEKSAKDAVAANSDFIILGETPETLIDCLPYTQHLDMSDEEY</sequence>